<dbReference type="InterPro" id="IPR010935">
    <property type="entry name" value="SMC_hinge"/>
</dbReference>
<keyword evidence="2" id="KW-0132">Cell division</keyword>
<keyword evidence="10" id="KW-0812">Transmembrane</keyword>
<proteinExistence type="inferred from homology"/>
<comment type="subcellular location">
    <subcellularLocation>
        <location evidence="1 7">Nucleus</location>
    </subcellularLocation>
</comment>
<dbReference type="Gene3D" id="3.30.70.1620">
    <property type="match status" value="1"/>
</dbReference>
<evidence type="ECO:0000256" key="9">
    <source>
        <dbReference type="SAM" id="MobiDB-lite"/>
    </source>
</evidence>
<accession>A0A818T6C4</accession>
<dbReference type="SUPFAM" id="SSF75553">
    <property type="entry name" value="Smc hinge domain"/>
    <property type="match status" value="1"/>
</dbReference>
<keyword evidence="4 8" id="KW-0175">Coiled coil</keyword>
<sequence length="1521" mass="176352">MIRCDCYYGSKCQFTTKGFGLSLDTILGYQIRPHLTINRQPFIHFFNNDISKKKSAESGCRRYLLVTSIASLCTTCLFSIKFLVLILTQMSLAKNIIILRISCISIDFLLRLGPIIVDWLNASVAVDRACTAAMGDKFVRKRSRQAVRWVIIGILLISALSILHDPIHRRLIYDEEEERRWCLVQYSSSLDIYNSAINIIHVFLPFVINLLTSVIIVVVAATRKHSTTVQQQQTYRQHLKEQFRLNKHLIISSIIPIILSTPRLIFSFIPGWHIVIGPLRKFTAIIGPNGSGKSNLMDAISFVLGEPTKSLRVRKLSELIHGAPINKPVSNRASVSLIFISIKTDDEGENNEDEKRFQRLIIGNTSEYRVNGHQLSAAEYTEELENLGIIPKAKNFLIFQGQVESIAMKTPKEFTAMFEELSRSGELREEYEQAKQEKNKAEQDTHANFQKKKGVEKQKKEVRLEKEVAQKYAALKTQYDDLQLQLKLFQLFHNKQELIEKREIVEKKKDEVSKLEKRKETSDEEIKSKKKELAIYNKELATDEQKIKELETQINKNRPTYIKAKENSVHHQKKLDLAKKTLLAAEKTHGAHDEEIEKYESDLREVERLQKEYEDKLQDESQNAGRNLALEEDQIKEYRHLKEEAAKKMTQFSEEYDSIDRQQQVDKTNLEQEQRSQRDHMARIQQTELRIDELNGKIDKLAGYIVDLEQELKDKQSDAQLLEREVTDGRRRCTELEEELNQVNNEIGEARSDRNETTRAQRRAELIENLKQFPGVYGRLIDLCEPTHKRFQMAITKVLGRNMDSIVVERETTVQSCLRYMKEHRYEPETFLPLDYIKVTPVNEQLRELQDPKNVKLILDVIKYDKQYYKALLYACGNALVCDNDDDARKLAYESGHQKFKVVSLNGTLFSKSGVISGGSSELKARSKRWDEKHLDGLRMRKDKLFDEYKEQQKKKRREAELINARAQLQQLESRLRYSKTDKDTAEKKQRILLEKDLIDFQAKLKDFDPKINALQASIDEREKRISKLRIQKNKIEDAVFADFCKQIHVANIRVYEDRELQAAEKRAQERLEFENQITKIQTMLEFERSRNTAGHVEQIQNEVAALEDALQKCQKNEKKYRKIIEELQHEISEIKDRLLDHKKKIEFQEREISDCTKRAAQLNKDYNEQRKRLQLIESDIDKLRMDRHNYYRTAKLNEISLPFRGNAGSMAAISLAETSSSDDTSVVNSQSNSTQTLLMTQSTVTTDSSTMSNGDGTLTSQHETKQIYDIEDRFDLNFKRLRDDLKKINYEQIDKEEKLLIKQMSDIEIQLQKHLPQTSAIDARTREVKSTFELTNAEFERARNTAKHARQNFEKVKKERYDRFNSLYEHVSTCIDDIYKKLTNSQAAVACLTAEDAEEPYRAGITYNCVAPGKRFQAMENLSGGEKTVAAICLLFALRTYKPAPFFLLDEVDAALDNTNIGKVADFIREQSASEFQCIVISLKEQFYSRADALVGIYPEPGDCITSHCLTLDLNQFDER</sequence>
<dbReference type="Gene3D" id="1.20.5.170">
    <property type="match status" value="1"/>
</dbReference>
<dbReference type="SUPFAM" id="SSF52540">
    <property type="entry name" value="P-loop containing nucleoside triphosphate hydrolases"/>
    <property type="match status" value="1"/>
</dbReference>
<evidence type="ECO:0000256" key="3">
    <source>
        <dbReference type="ARBA" id="ARBA00022776"/>
    </source>
</evidence>
<dbReference type="Pfam" id="PF02463">
    <property type="entry name" value="SMC_N"/>
    <property type="match status" value="1"/>
</dbReference>
<keyword evidence="10" id="KW-1133">Transmembrane helix</keyword>
<dbReference type="PANTHER" id="PTHR18937:SF12">
    <property type="entry name" value="STRUCTURAL MAINTENANCE OF CHROMOSOMES PROTEIN"/>
    <property type="match status" value="1"/>
</dbReference>
<evidence type="ECO:0000313" key="12">
    <source>
        <dbReference type="EMBL" id="CAF3679342.1"/>
    </source>
</evidence>
<feature type="transmembrane region" description="Helical" evidence="10">
    <location>
        <begin position="199"/>
        <end position="221"/>
    </location>
</feature>
<dbReference type="FunFam" id="1.20.1060.20:FF:000001">
    <property type="entry name" value="Structural maintenance of chromosomes 1A"/>
    <property type="match status" value="1"/>
</dbReference>
<feature type="compositionally biased region" description="Basic and acidic residues" evidence="9">
    <location>
        <begin position="658"/>
        <end position="680"/>
    </location>
</feature>
<evidence type="ECO:0000256" key="7">
    <source>
        <dbReference type="PIRNR" id="PIRNR005719"/>
    </source>
</evidence>
<feature type="coiled-coil region" evidence="8">
    <location>
        <begin position="691"/>
        <end position="760"/>
    </location>
</feature>
<dbReference type="GO" id="GO:0003677">
    <property type="term" value="F:DNA binding"/>
    <property type="evidence" value="ECO:0007669"/>
    <property type="project" value="TreeGrafter"/>
</dbReference>
<comment type="caution">
    <text evidence="12">The sequence shown here is derived from an EMBL/GenBank/DDBJ whole genome shotgun (WGS) entry which is preliminary data.</text>
</comment>
<dbReference type="GO" id="GO:0005634">
    <property type="term" value="C:nucleus"/>
    <property type="evidence" value="ECO:0007669"/>
    <property type="project" value="UniProtKB-SubCell"/>
</dbReference>
<dbReference type="GO" id="GO:0016887">
    <property type="term" value="F:ATP hydrolysis activity"/>
    <property type="evidence" value="ECO:0007669"/>
    <property type="project" value="InterPro"/>
</dbReference>
<dbReference type="Gene3D" id="3.40.50.300">
    <property type="entry name" value="P-loop containing nucleotide triphosphate hydrolases"/>
    <property type="match status" value="2"/>
</dbReference>
<evidence type="ECO:0000259" key="11">
    <source>
        <dbReference type="SMART" id="SM00968"/>
    </source>
</evidence>
<feature type="transmembrane region" description="Helical" evidence="10">
    <location>
        <begin position="63"/>
        <end position="86"/>
    </location>
</feature>
<dbReference type="GO" id="GO:0007062">
    <property type="term" value="P:sister chromatid cohesion"/>
    <property type="evidence" value="ECO:0007669"/>
    <property type="project" value="TreeGrafter"/>
</dbReference>
<evidence type="ECO:0000256" key="10">
    <source>
        <dbReference type="SAM" id="Phobius"/>
    </source>
</evidence>
<dbReference type="Pfam" id="PF06470">
    <property type="entry name" value="SMC_hinge"/>
    <property type="match status" value="1"/>
</dbReference>
<feature type="coiled-coil region" evidence="8">
    <location>
        <begin position="1097"/>
        <end position="1187"/>
    </location>
</feature>
<feature type="compositionally biased region" description="Basic and acidic residues" evidence="9">
    <location>
        <begin position="428"/>
        <end position="445"/>
    </location>
</feature>
<keyword evidence="10" id="KW-0472">Membrane</keyword>
<evidence type="ECO:0000256" key="6">
    <source>
        <dbReference type="ARBA" id="ARBA00023306"/>
    </source>
</evidence>
<dbReference type="InterPro" id="IPR027417">
    <property type="entry name" value="P-loop_NTPase"/>
</dbReference>
<reference evidence="12" key="1">
    <citation type="submission" date="2021-02" db="EMBL/GenBank/DDBJ databases">
        <authorList>
            <person name="Nowell W R."/>
        </authorList>
    </citation>
    <scope>NUCLEOTIDE SEQUENCE</scope>
</reference>
<keyword evidence="3" id="KW-0498">Mitosis</keyword>
<comment type="similarity">
    <text evidence="7">Belongs to the SMC family.</text>
</comment>
<evidence type="ECO:0000256" key="8">
    <source>
        <dbReference type="SAM" id="Coils"/>
    </source>
</evidence>
<keyword evidence="5 7" id="KW-0539">Nucleus</keyword>
<organism evidence="12 13">
    <name type="scientific">Adineta steineri</name>
    <dbReference type="NCBI Taxonomy" id="433720"/>
    <lineage>
        <taxon>Eukaryota</taxon>
        <taxon>Metazoa</taxon>
        <taxon>Spiralia</taxon>
        <taxon>Gnathifera</taxon>
        <taxon>Rotifera</taxon>
        <taxon>Eurotatoria</taxon>
        <taxon>Bdelloidea</taxon>
        <taxon>Adinetida</taxon>
        <taxon>Adinetidae</taxon>
        <taxon>Adineta</taxon>
    </lineage>
</organism>
<dbReference type="InterPro" id="IPR003395">
    <property type="entry name" value="RecF/RecN/SMC_N"/>
</dbReference>
<gene>
    <name evidence="12" type="ORF">OXD698_LOCUS10804</name>
</gene>
<dbReference type="EMBL" id="CAJOAZ010000588">
    <property type="protein sequence ID" value="CAF3679342.1"/>
    <property type="molecule type" value="Genomic_DNA"/>
</dbReference>
<feature type="coiled-coil region" evidence="8">
    <location>
        <begin position="935"/>
        <end position="1039"/>
    </location>
</feature>
<feature type="transmembrane region" description="Helical" evidence="10">
    <location>
        <begin position="146"/>
        <end position="164"/>
    </location>
</feature>
<dbReference type="PIRSF" id="PIRSF005719">
    <property type="entry name" value="SMC"/>
    <property type="match status" value="1"/>
</dbReference>
<dbReference type="InterPro" id="IPR036277">
    <property type="entry name" value="SMC_hinge_sf"/>
</dbReference>
<feature type="transmembrane region" description="Helical" evidence="10">
    <location>
        <begin position="249"/>
        <end position="272"/>
    </location>
</feature>
<dbReference type="GO" id="GO:0008278">
    <property type="term" value="C:cohesin complex"/>
    <property type="evidence" value="ECO:0007669"/>
    <property type="project" value="TreeGrafter"/>
</dbReference>
<dbReference type="GO" id="GO:0051301">
    <property type="term" value="P:cell division"/>
    <property type="evidence" value="ECO:0007669"/>
    <property type="project" value="UniProtKB-KW"/>
</dbReference>
<feature type="domain" description="SMC hinge" evidence="11">
    <location>
        <begin position="774"/>
        <end position="892"/>
    </location>
</feature>
<evidence type="ECO:0000256" key="4">
    <source>
        <dbReference type="ARBA" id="ARBA00023054"/>
    </source>
</evidence>
<evidence type="ECO:0000256" key="2">
    <source>
        <dbReference type="ARBA" id="ARBA00022618"/>
    </source>
</evidence>
<dbReference type="Proteomes" id="UP000663844">
    <property type="component" value="Unassembled WGS sequence"/>
</dbReference>
<feature type="region of interest" description="Disordered" evidence="9">
    <location>
        <begin position="428"/>
        <end position="456"/>
    </location>
</feature>
<evidence type="ECO:0000256" key="5">
    <source>
        <dbReference type="ARBA" id="ARBA00023242"/>
    </source>
</evidence>
<dbReference type="InterPro" id="IPR024704">
    <property type="entry name" value="SMC"/>
</dbReference>
<protein>
    <recommendedName>
        <fullName evidence="7">Structural maintenance of chromosomes protein</fullName>
    </recommendedName>
</protein>
<dbReference type="SMART" id="SM00968">
    <property type="entry name" value="SMC_hinge"/>
    <property type="match status" value="1"/>
</dbReference>
<keyword evidence="6" id="KW-0131">Cell cycle</keyword>
<name>A0A818T6C4_9BILA</name>
<dbReference type="GO" id="GO:0005524">
    <property type="term" value="F:ATP binding"/>
    <property type="evidence" value="ECO:0007669"/>
    <property type="project" value="InterPro"/>
</dbReference>
<dbReference type="SUPFAM" id="SSF81321">
    <property type="entry name" value="Family A G protein-coupled receptor-like"/>
    <property type="match status" value="1"/>
</dbReference>
<feature type="transmembrane region" description="Helical" evidence="10">
    <location>
        <begin position="92"/>
        <end position="110"/>
    </location>
</feature>
<evidence type="ECO:0000313" key="13">
    <source>
        <dbReference type="Proteomes" id="UP000663844"/>
    </source>
</evidence>
<feature type="region of interest" description="Disordered" evidence="9">
    <location>
        <begin position="654"/>
        <end position="680"/>
    </location>
</feature>
<evidence type="ECO:0000256" key="1">
    <source>
        <dbReference type="ARBA" id="ARBA00004123"/>
    </source>
</evidence>
<dbReference type="PANTHER" id="PTHR18937">
    <property type="entry name" value="STRUCTURAL MAINTENANCE OF CHROMOSOMES SMC FAMILY MEMBER"/>
    <property type="match status" value="1"/>
</dbReference>
<dbReference type="Gene3D" id="1.20.1060.20">
    <property type="match status" value="1"/>
</dbReference>